<dbReference type="EMBL" id="UINC01010601">
    <property type="protein sequence ID" value="SVA47097.1"/>
    <property type="molecule type" value="Genomic_DNA"/>
</dbReference>
<accession>A0A381W582</accession>
<dbReference type="AlphaFoldDB" id="A0A381W582"/>
<reference evidence="2" key="1">
    <citation type="submission" date="2018-05" db="EMBL/GenBank/DDBJ databases">
        <authorList>
            <person name="Lanie J.A."/>
            <person name="Ng W.-L."/>
            <person name="Kazmierczak K.M."/>
            <person name="Andrzejewski T.M."/>
            <person name="Davidsen T.M."/>
            <person name="Wayne K.J."/>
            <person name="Tettelin H."/>
            <person name="Glass J.I."/>
            <person name="Rusch D."/>
            <person name="Podicherti R."/>
            <person name="Tsui H.-C.T."/>
            <person name="Winkler M.E."/>
        </authorList>
    </citation>
    <scope>NUCLEOTIDE SEQUENCE</scope>
</reference>
<gene>
    <name evidence="2" type="ORF">METZ01_LOCUS99951</name>
</gene>
<evidence type="ECO:0000313" key="2">
    <source>
        <dbReference type="EMBL" id="SVA47097.1"/>
    </source>
</evidence>
<name>A0A381W582_9ZZZZ</name>
<proteinExistence type="predicted"/>
<sequence>MIGHPKTALTAGASGRSVRTTAAEMAPARLIPTV</sequence>
<protein>
    <submittedName>
        <fullName evidence="2">Uncharacterized protein</fullName>
    </submittedName>
</protein>
<organism evidence="2">
    <name type="scientific">marine metagenome</name>
    <dbReference type="NCBI Taxonomy" id="408172"/>
    <lineage>
        <taxon>unclassified sequences</taxon>
        <taxon>metagenomes</taxon>
        <taxon>ecological metagenomes</taxon>
    </lineage>
</organism>
<feature type="region of interest" description="Disordered" evidence="1">
    <location>
        <begin position="1"/>
        <end position="34"/>
    </location>
</feature>
<evidence type="ECO:0000256" key="1">
    <source>
        <dbReference type="SAM" id="MobiDB-lite"/>
    </source>
</evidence>